<comment type="subcellular location">
    <subcellularLocation>
        <location evidence="2">Membrane</location>
        <topology evidence="2">Multi-pass membrane protein</topology>
    </subcellularLocation>
</comment>
<dbReference type="PANTHER" id="PTHR42878">
    <property type="entry name" value="TWO-COMPONENT HISTIDINE KINASE"/>
    <property type="match status" value="1"/>
</dbReference>
<dbReference type="PANTHER" id="PTHR42878:SF7">
    <property type="entry name" value="SENSOR HISTIDINE KINASE GLRK"/>
    <property type="match status" value="1"/>
</dbReference>
<feature type="domain" description="PAS" evidence="14">
    <location>
        <begin position="19"/>
        <end position="65"/>
    </location>
</feature>
<dbReference type="Gene3D" id="3.30.565.10">
    <property type="entry name" value="Histidine kinase-like ATPase, C-terminal domain"/>
    <property type="match status" value="1"/>
</dbReference>
<evidence type="ECO:0000256" key="5">
    <source>
        <dbReference type="ARBA" id="ARBA00022679"/>
    </source>
</evidence>
<sequence>MERRAKKAEAQTRKGNLSDVTFYSFVMDSLPVGILTVDRDMRITSFNPWAQTLTGYTEEEVLGRQCGEVLRGGRCGSDCPLKKSIHERAPIVWIETTIRKKTGETIPVRIHTSALTDQDGKLMGGVEAFQDMTVVRAMEREKDNIISMFAHDMKSSLTIIGGFVLRLLKKAVDLDDETKAKYLEIIQKETGKLDFLINDFLEFARLQTGKLKLNLQAVSLDKELMELFEAYQSRAMQSGIELEFRSDIILPVILADPNRLRRAFTNILDNAFKFSKKGDVIRIVPDLWEKEISVRIEDQGPGIAAEDLPFIFEAFYRGKKVEGKQEGVGLGLASAKSIVEAHGGRVKAESELGKGSAFTIILPRTERLEKR</sequence>
<evidence type="ECO:0000256" key="1">
    <source>
        <dbReference type="ARBA" id="ARBA00000085"/>
    </source>
</evidence>
<evidence type="ECO:0000256" key="11">
    <source>
        <dbReference type="ARBA" id="ARBA00023012"/>
    </source>
</evidence>
<dbReference type="GO" id="GO:0005524">
    <property type="term" value="F:ATP binding"/>
    <property type="evidence" value="ECO:0007669"/>
    <property type="project" value="UniProtKB-KW"/>
</dbReference>
<dbReference type="SMART" id="SM00387">
    <property type="entry name" value="HATPase_c"/>
    <property type="match status" value="1"/>
</dbReference>
<dbReference type="FunFam" id="3.30.565.10:FF:000006">
    <property type="entry name" value="Sensor histidine kinase WalK"/>
    <property type="match status" value="1"/>
</dbReference>
<keyword evidence="8 15" id="KW-0418">Kinase</keyword>
<dbReference type="PROSITE" id="PS50112">
    <property type="entry name" value="PAS"/>
    <property type="match status" value="1"/>
</dbReference>
<dbReference type="CDD" id="cd00082">
    <property type="entry name" value="HisKA"/>
    <property type="match status" value="1"/>
</dbReference>
<dbReference type="InterPro" id="IPR003661">
    <property type="entry name" value="HisK_dim/P_dom"/>
</dbReference>
<keyword evidence="4" id="KW-0597">Phosphoprotein</keyword>
<evidence type="ECO:0000256" key="7">
    <source>
        <dbReference type="ARBA" id="ARBA00022741"/>
    </source>
</evidence>
<evidence type="ECO:0000256" key="8">
    <source>
        <dbReference type="ARBA" id="ARBA00022777"/>
    </source>
</evidence>
<evidence type="ECO:0000256" key="10">
    <source>
        <dbReference type="ARBA" id="ARBA00022989"/>
    </source>
</evidence>
<evidence type="ECO:0000256" key="2">
    <source>
        <dbReference type="ARBA" id="ARBA00004141"/>
    </source>
</evidence>
<keyword evidence="5" id="KW-0808">Transferase</keyword>
<dbReference type="InterPro" id="IPR004358">
    <property type="entry name" value="Sig_transdc_His_kin-like_C"/>
</dbReference>
<dbReference type="EC" id="2.7.13.3" evidence="3"/>
<name>A0A653A6W9_UNCDX</name>
<dbReference type="SMART" id="SM00388">
    <property type="entry name" value="HisKA"/>
    <property type="match status" value="1"/>
</dbReference>
<protein>
    <recommendedName>
        <fullName evidence="3">histidine kinase</fullName>
        <ecNumber evidence="3">2.7.13.3</ecNumber>
    </recommendedName>
</protein>
<reference evidence="15" key="1">
    <citation type="submission" date="2018-07" db="EMBL/GenBank/DDBJ databases">
        <authorList>
            <consortium name="Genoscope - CEA"/>
            <person name="William W."/>
        </authorList>
    </citation>
    <scope>NUCLEOTIDE SEQUENCE</scope>
    <source>
        <strain evidence="15">IK1</strain>
    </source>
</reference>
<dbReference type="EMBL" id="UPXX01000025">
    <property type="protein sequence ID" value="VBB43724.1"/>
    <property type="molecule type" value="Genomic_DNA"/>
</dbReference>
<feature type="domain" description="Histidine kinase" evidence="13">
    <location>
        <begin position="148"/>
        <end position="366"/>
    </location>
</feature>
<keyword evidence="10" id="KW-1133">Transmembrane helix</keyword>
<dbReference type="CDD" id="cd00130">
    <property type="entry name" value="PAS"/>
    <property type="match status" value="1"/>
</dbReference>
<comment type="catalytic activity">
    <reaction evidence="1">
        <text>ATP + protein L-histidine = ADP + protein N-phospho-L-histidine.</text>
        <dbReference type="EC" id="2.7.13.3"/>
    </reaction>
</comment>
<dbReference type="PROSITE" id="PS50109">
    <property type="entry name" value="HIS_KIN"/>
    <property type="match status" value="1"/>
</dbReference>
<dbReference type="GO" id="GO:0030295">
    <property type="term" value="F:protein kinase activator activity"/>
    <property type="evidence" value="ECO:0007669"/>
    <property type="project" value="TreeGrafter"/>
</dbReference>
<dbReference type="InterPro" id="IPR003594">
    <property type="entry name" value="HATPase_dom"/>
</dbReference>
<evidence type="ECO:0000313" key="15">
    <source>
        <dbReference type="EMBL" id="VBB43724.1"/>
    </source>
</evidence>
<evidence type="ECO:0000256" key="12">
    <source>
        <dbReference type="ARBA" id="ARBA00023136"/>
    </source>
</evidence>
<dbReference type="SUPFAM" id="SSF55874">
    <property type="entry name" value="ATPase domain of HSP90 chaperone/DNA topoisomerase II/histidine kinase"/>
    <property type="match status" value="1"/>
</dbReference>
<dbReference type="InterPro" id="IPR036890">
    <property type="entry name" value="HATPase_C_sf"/>
</dbReference>
<dbReference type="AlphaFoldDB" id="A0A653A6W9"/>
<dbReference type="NCBIfam" id="TIGR00229">
    <property type="entry name" value="sensory_box"/>
    <property type="match status" value="1"/>
</dbReference>
<dbReference type="InterPro" id="IPR036097">
    <property type="entry name" value="HisK_dim/P_sf"/>
</dbReference>
<keyword evidence="12" id="KW-0472">Membrane</keyword>
<dbReference type="InterPro" id="IPR035965">
    <property type="entry name" value="PAS-like_dom_sf"/>
</dbReference>
<evidence type="ECO:0000259" key="13">
    <source>
        <dbReference type="PROSITE" id="PS50109"/>
    </source>
</evidence>
<proteinExistence type="predicted"/>
<dbReference type="GO" id="GO:0016020">
    <property type="term" value="C:membrane"/>
    <property type="evidence" value="ECO:0007669"/>
    <property type="project" value="UniProtKB-SubCell"/>
</dbReference>
<dbReference type="Pfam" id="PF02518">
    <property type="entry name" value="HATPase_c"/>
    <property type="match status" value="1"/>
</dbReference>
<keyword evidence="7" id="KW-0547">Nucleotide-binding</keyword>
<gene>
    <name evidence="15" type="ORF">TRIP_B310037</name>
</gene>
<evidence type="ECO:0000256" key="6">
    <source>
        <dbReference type="ARBA" id="ARBA00022692"/>
    </source>
</evidence>
<dbReference type="PRINTS" id="PR00344">
    <property type="entry name" value="BCTRLSENSOR"/>
</dbReference>
<dbReference type="SMART" id="SM00091">
    <property type="entry name" value="PAS"/>
    <property type="match status" value="1"/>
</dbReference>
<dbReference type="Gene3D" id="3.30.450.20">
    <property type="entry name" value="PAS domain"/>
    <property type="match status" value="1"/>
</dbReference>
<dbReference type="InterPro" id="IPR000014">
    <property type="entry name" value="PAS"/>
</dbReference>
<organism evidence="15">
    <name type="scientific">Uncultured Desulfatiglans sp</name>
    <dbReference type="NCBI Taxonomy" id="1748965"/>
    <lineage>
        <taxon>Bacteria</taxon>
        <taxon>Pseudomonadati</taxon>
        <taxon>Thermodesulfobacteriota</taxon>
        <taxon>Desulfobacteria</taxon>
        <taxon>Desulfatiglandales</taxon>
        <taxon>Desulfatiglandaceae</taxon>
        <taxon>Desulfatiglans</taxon>
        <taxon>environmental samples</taxon>
    </lineage>
</organism>
<dbReference type="CDD" id="cd00075">
    <property type="entry name" value="HATPase"/>
    <property type="match status" value="1"/>
</dbReference>
<dbReference type="GO" id="GO:0000155">
    <property type="term" value="F:phosphorelay sensor kinase activity"/>
    <property type="evidence" value="ECO:0007669"/>
    <property type="project" value="InterPro"/>
</dbReference>
<dbReference type="GO" id="GO:0000156">
    <property type="term" value="F:phosphorelay response regulator activity"/>
    <property type="evidence" value="ECO:0007669"/>
    <property type="project" value="TreeGrafter"/>
</dbReference>
<dbReference type="InterPro" id="IPR050351">
    <property type="entry name" value="BphY/WalK/GraS-like"/>
</dbReference>
<dbReference type="SUPFAM" id="SSF55785">
    <property type="entry name" value="PYP-like sensor domain (PAS domain)"/>
    <property type="match status" value="1"/>
</dbReference>
<dbReference type="SUPFAM" id="SSF47384">
    <property type="entry name" value="Homodimeric domain of signal transducing histidine kinase"/>
    <property type="match status" value="1"/>
</dbReference>
<dbReference type="Pfam" id="PF13426">
    <property type="entry name" value="PAS_9"/>
    <property type="match status" value="1"/>
</dbReference>
<evidence type="ECO:0000259" key="14">
    <source>
        <dbReference type="PROSITE" id="PS50112"/>
    </source>
</evidence>
<dbReference type="InterPro" id="IPR005467">
    <property type="entry name" value="His_kinase_dom"/>
</dbReference>
<dbReference type="Pfam" id="PF00512">
    <property type="entry name" value="HisKA"/>
    <property type="match status" value="1"/>
</dbReference>
<accession>A0A653A6W9</accession>
<evidence type="ECO:0000256" key="4">
    <source>
        <dbReference type="ARBA" id="ARBA00022553"/>
    </source>
</evidence>
<keyword evidence="6" id="KW-0812">Transmembrane</keyword>
<keyword evidence="9" id="KW-0067">ATP-binding</keyword>
<dbReference type="Gene3D" id="1.10.287.130">
    <property type="match status" value="1"/>
</dbReference>
<evidence type="ECO:0000256" key="9">
    <source>
        <dbReference type="ARBA" id="ARBA00022840"/>
    </source>
</evidence>
<evidence type="ECO:0000256" key="3">
    <source>
        <dbReference type="ARBA" id="ARBA00012438"/>
    </source>
</evidence>
<keyword evidence="11" id="KW-0902">Two-component regulatory system</keyword>
<dbReference type="GO" id="GO:0007234">
    <property type="term" value="P:osmosensory signaling via phosphorelay pathway"/>
    <property type="evidence" value="ECO:0007669"/>
    <property type="project" value="TreeGrafter"/>
</dbReference>